<protein>
    <submittedName>
        <fullName evidence="3">ATP phosphoribosyltransferase regulatory subunit</fullName>
    </submittedName>
</protein>
<gene>
    <name evidence="2" type="ORF">DCO61_01035</name>
    <name evidence="3" type="ORF">LS64_000175</name>
</gene>
<reference evidence="2 5" key="4">
    <citation type="submission" date="2019-12" db="EMBL/GenBank/DDBJ databases">
        <title>Multi-Generational Helicobacter saguini Isolates.</title>
        <authorList>
            <person name="Mannion A."/>
            <person name="Shen Z."/>
            <person name="Fox J.G."/>
        </authorList>
    </citation>
    <scope>NUCLEOTIDE SEQUENCE [LARGE SCALE GENOMIC DNA]</scope>
    <source>
        <strain evidence="2">16-048</strain>
        <strain evidence="5">16-048 (F4)</strain>
    </source>
</reference>
<dbReference type="RefSeq" id="WP_034570538.1">
    <property type="nucleotide sequence ID" value="NZ_JRMP02000001.1"/>
</dbReference>
<dbReference type="OrthoDB" id="5342252at2"/>
<dbReference type="AlphaFoldDB" id="A0A347VR52"/>
<dbReference type="STRING" id="1548018.LS64_03250"/>
<feature type="domain" description="Class II Histidinyl-tRNA synthetase (HisRS)-like catalytic core" evidence="1">
    <location>
        <begin position="20"/>
        <end position="178"/>
    </location>
</feature>
<dbReference type="GO" id="GO:0006427">
    <property type="term" value="P:histidyl-tRNA aminoacylation"/>
    <property type="evidence" value="ECO:0007669"/>
    <property type="project" value="TreeGrafter"/>
</dbReference>
<organism evidence="3 4">
    <name type="scientific">Helicobacter saguini</name>
    <dbReference type="NCBI Taxonomy" id="1548018"/>
    <lineage>
        <taxon>Bacteria</taxon>
        <taxon>Pseudomonadati</taxon>
        <taxon>Campylobacterota</taxon>
        <taxon>Epsilonproteobacteria</taxon>
        <taxon>Campylobacterales</taxon>
        <taxon>Helicobacteraceae</taxon>
        <taxon>Helicobacter</taxon>
    </lineage>
</organism>
<dbReference type="NCBIfam" id="NF008946">
    <property type="entry name" value="PRK12293.1"/>
    <property type="match status" value="1"/>
</dbReference>
<sequence>MILEHEIPKGSKLHFGLSARLKRDVENLCASLFYESDFSEITTPIFVFQQHQKSFLNRDVISLSSENNYQVSMRNDSTIDVIRIITKRLGRSTNQKKWFYIQPVFSYPTFEYNQIGAECLDEKEMPKMIDLAIAIFEKLDIKPILQITNTKIAKKCALESGLDYEYFTRLNVEKLQSIDFIARLLLVNNLKDLESAKRTMPHFLKEDIESLIHFCACGYENTLCSPLLCAPVDYYDDLFFKMFLDNSTFLAGGKYCVDNTQSCGFGIYTDSVVYRLLKQNKLKG</sequence>
<dbReference type="SUPFAM" id="SSF55681">
    <property type="entry name" value="Class II aaRS and biotin synthetases"/>
    <property type="match status" value="1"/>
</dbReference>
<evidence type="ECO:0000259" key="1">
    <source>
        <dbReference type="Pfam" id="PF13393"/>
    </source>
</evidence>
<dbReference type="Pfam" id="PF13393">
    <property type="entry name" value="tRNA-synt_His"/>
    <property type="match status" value="1"/>
</dbReference>
<dbReference type="InterPro" id="IPR045864">
    <property type="entry name" value="aa-tRNA-synth_II/BPL/LPL"/>
</dbReference>
<evidence type="ECO:0000313" key="4">
    <source>
        <dbReference type="Proteomes" id="UP000029714"/>
    </source>
</evidence>
<dbReference type="PANTHER" id="PTHR43707:SF1">
    <property type="entry name" value="HISTIDINE--TRNA LIGASE, MITOCHONDRIAL-RELATED"/>
    <property type="match status" value="1"/>
</dbReference>
<dbReference type="EMBL" id="QBIU01000001">
    <property type="protein sequence ID" value="MWV68651.1"/>
    <property type="molecule type" value="Genomic_DNA"/>
</dbReference>
<dbReference type="InterPro" id="IPR004516">
    <property type="entry name" value="HisRS/HisZ"/>
</dbReference>
<dbReference type="GO" id="GO:0004821">
    <property type="term" value="F:histidine-tRNA ligase activity"/>
    <property type="evidence" value="ECO:0007669"/>
    <property type="project" value="TreeGrafter"/>
</dbReference>
<keyword evidence="3" id="KW-0328">Glycosyltransferase</keyword>
<dbReference type="EMBL" id="JRMP02000001">
    <property type="protein sequence ID" value="TLD95825.1"/>
    <property type="molecule type" value="Genomic_DNA"/>
</dbReference>
<reference evidence="3 4" key="2">
    <citation type="journal article" date="2016" name="Infect. Immun.">
        <title>Helicobacter saguini, a Novel Helicobacter Isolated from Cotton-Top Tamarins with Ulcerative Colitis, Has Proinflammatory Properties and Induces Typhlocolitis and Dysplasia in Gnotobiotic IL-10-/- Mice.</title>
        <authorList>
            <person name="Shen Z."/>
            <person name="Mannion A."/>
            <person name="Whary M.T."/>
            <person name="Muthupalani S."/>
            <person name="Sheh A."/>
            <person name="Feng Y."/>
            <person name="Gong G."/>
            <person name="Vandamme P."/>
            <person name="Holcombe H.R."/>
            <person name="Paster B.J."/>
            <person name="Fox J.G."/>
        </authorList>
    </citation>
    <scope>NUCLEOTIDE SEQUENCE [LARGE SCALE GENOMIC DNA]</scope>
    <source>
        <strain evidence="3 4">MIT 97-6194</strain>
    </source>
</reference>
<evidence type="ECO:0000313" key="3">
    <source>
        <dbReference type="EMBL" id="TLD95825.1"/>
    </source>
</evidence>
<dbReference type="InterPro" id="IPR041715">
    <property type="entry name" value="HisRS-like_core"/>
</dbReference>
<keyword evidence="3" id="KW-0808">Transferase</keyword>
<evidence type="ECO:0000313" key="2">
    <source>
        <dbReference type="EMBL" id="MWV68651.1"/>
    </source>
</evidence>
<reference evidence="3" key="3">
    <citation type="submission" date="2018-04" db="EMBL/GenBank/DDBJ databases">
        <authorList>
            <person name="Sheh A."/>
            <person name="Shen Z."/>
            <person name="Mannion A.J."/>
            <person name="Fox J.G."/>
        </authorList>
    </citation>
    <scope>NUCLEOTIDE SEQUENCE</scope>
    <source>
        <strain evidence="3">MIT 97-6194</strain>
    </source>
</reference>
<dbReference type="GO" id="GO:0016757">
    <property type="term" value="F:glycosyltransferase activity"/>
    <property type="evidence" value="ECO:0007669"/>
    <property type="project" value="UniProtKB-KW"/>
</dbReference>
<keyword evidence="4" id="KW-1185">Reference proteome</keyword>
<proteinExistence type="predicted"/>
<dbReference type="GO" id="GO:0005737">
    <property type="term" value="C:cytoplasm"/>
    <property type="evidence" value="ECO:0007669"/>
    <property type="project" value="InterPro"/>
</dbReference>
<reference evidence="3 4" key="1">
    <citation type="journal article" date="2014" name="Genome Announc.">
        <title>Draft genome sequences of eight enterohepatic helicobacter species isolated from both laboratory and wild rodents.</title>
        <authorList>
            <person name="Sheh A."/>
            <person name="Shen Z."/>
            <person name="Fox J.G."/>
        </authorList>
    </citation>
    <scope>NUCLEOTIDE SEQUENCE [LARGE SCALE GENOMIC DNA]</scope>
    <source>
        <strain evidence="3 4">MIT 97-6194</strain>
    </source>
</reference>
<name>A0A347VR52_9HELI</name>
<dbReference type="Gene3D" id="3.30.930.10">
    <property type="entry name" value="Bira Bifunctional Protein, Domain 2"/>
    <property type="match status" value="1"/>
</dbReference>
<dbReference type="PANTHER" id="PTHR43707">
    <property type="entry name" value="HISTIDYL-TRNA SYNTHETASE"/>
    <property type="match status" value="1"/>
</dbReference>
<evidence type="ECO:0000313" key="5">
    <source>
        <dbReference type="Proteomes" id="UP000477070"/>
    </source>
</evidence>
<comment type="caution">
    <text evidence="3">The sequence shown here is derived from an EMBL/GenBank/DDBJ whole genome shotgun (WGS) entry which is preliminary data.</text>
</comment>
<accession>A0A347VR52</accession>
<dbReference type="Proteomes" id="UP000029714">
    <property type="component" value="Unassembled WGS sequence"/>
</dbReference>
<dbReference type="Proteomes" id="UP000477070">
    <property type="component" value="Unassembled WGS sequence"/>
</dbReference>